<dbReference type="PANTHER" id="PTHR30204">
    <property type="entry name" value="REDOX-CYCLING DRUG-SENSING TRANSCRIPTIONAL ACTIVATOR SOXR"/>
    <property type="match status" value="1"/>
</dbReference>
<dbReference type="InterPro" id="IPR012925">
    <property type="entry name" value="TipAS_dom"/>
</dbReference>
<feature type="domain" description="HTH merR-type" evidence="5">
    <location>
        <begin position="1"/>
        <end position="71"/>
    </location>
</feature>
<dbReference type="PANTHER" id="PTHR30204:SF90">
    <property type="entry name" value="HTH-TYPE TRANSCRIPTIONAL ACTIVATOR MTA"/>
    <property type="match status" value="1"/>
</dbReference>
<evidence type="ECO:0000313" key="6">
    <source>
        <dbReference type="EMBL" id="MZP31009.1"/>
    </source>
</evidence>
<dbReference type="GO" id="GO:0003677">
    <property type="term" value="F:DNA binding"/>
    <property type="evidence" value="ECO:0007669"/>
    <property type="project" value="UniProtKB-KW"/>
</dbReference>
<protein>
    <submittedName>
        <fullName evidence="6">MerR family transcriptional regulator</fullName>
    </submittedName>
</protein>
<keyword evidence="1" id="KW-0805">Transcription regulation</keyword>
<dbReference type="Gene3D" id="1.10.490.50">
    <property type="entry name" value="Antibiotic binding domain of TipA-like multidrug resistance regulators"/>
    <property type="match status" value="1"/>
</dbReference>
<dbReference type="CDD" id="cd01106">
    <property type="entry name" value="HTH_TipAL-Mta"/>
    <property type="match status" value="1"/>
</dbReference>
<dbReference type="InterPro" id="IPR000551">
    <property type="entry name" value="MerR-type_HTH_dom"/>
</dbReference>
<keyword evidence="4" id="KW-0804">Transcription</keyword>
<dbReference type="InterPro" id="IPR047057">
    <property type="entry name" value="MerR_fam"/>
</dbReference>
<dbReference type="GO" id="GO:0003700">
    <property type="term" value="F:DNA-binding transcription factor activity"/>
    <property type="evidence" value="ECO:0007669"/>
    <property type="project" value="InterPro"/>
</dbReference>
<dbReference type="EMBL" id="WXEY01000023">
    <property type="protein sequence ID" value="MZP31009.1"/>
    <property type="molecule type" value="Genomic_DNA"/>
</dbReference>
<dbReference type="InterPro" id="IPR036244">
    <property type="entry name" value="TipA-like_antibiotic-bd"/>
</dbReference>
<keyword evidence="2" id="KW-0238">DNA-binding</keyword>
<dbReference type="SMART" id="SM00422">
    <property type="entry name" value="HTH_MERR"/>
    <property type="match status" value="1"/>
</dbReference>
<comment type="caution">
    <text evidence="6">The sequence shown here is derived from an EMBL/GenBank/DDBJ whole genome shotgun (WGS) entry which is preliminary data.</text>
</comment>
<sequence>MPHKVKEVADLAQVSVRTLHHYDQIGLLKPAQATEAGYRLYTEDDLGRLQQILFFKELGFSLQEIREMLDTPGFDRREALISQKRLLIEKKTRLEAIIDLVDKTLATIEGGDTMAKKEMFEAFDMSEIEKHQKEYAEETRQKYGHTDAYKESQRRAAAYTKDDWARIKAKTDAIYKTLADSMDKGPADPLVQQAISDWRELISDNFYECNLEIFRGLGDLYVQDERFTANIDKVKPGLARFMQQAMGHYCDSQVK</sequence>
<evidence type="ECO:0000256" key="1">
    <source>
        <dbReference type="ARBA" id="ARBA00023015"/>
    </source>
</evidence>
<dbReference type="Proteomes" id="UP000463470">
    <property type="component" value="Unassembled WGS sequence"/>
</dbReference>
<dbReference type="AlphaFoldDB" id="A0A845L6W6"/>
<evidence type="ECO:0000256" key="4">
    <source>
        <dbReference type="ARBA" id="ARBA00023163"/>
    </source>
</evidence>
<proteinExistence type="predicted"/>
<dbReference type="PROSITE" id="PS50937">
    <property type="entry name" value="HTH_MERR_2"/>
    <property type="match status" value="1"/>
</dbReference>
<dbReference type="RefSeq" id="WP_161259529.1">
    <property type="nucleotide sequence ID" value="NZ_WXEY01000023.1"/>
</dbReference>
<accession>A0A845L6W6</accession>
<evidence type="ECO:0000256" key="2">
    <source>
        <dbReference type="ARBA" id="ARBA00023125"/>
    </source>
</evidence>
<keyword evidence="3" id="KW-0010">Activator</keyword>
<dbReference type="InterPro" id="IPR009061">
    <property type="entry name" value="DNA-bd_dom_put_sf"/>
</dbReference>
<evidence type="ECO:0000259" key="5">
    <source>
        <dbReference type="PROSITE" id="PS50937"/>
    </source>
</evidence>
<dbReference type="Pfam" id="PF07739">
    <property type="entry name" value="TipAS"/>
    <property type="match status" value="1"/>
</dbReference>
<reference evidence="6 7" key="1">
    <citation type="submission" date="2020-01" db="EMBL/GenBank/DDBJ databases">
        <title>Whole-genome sequence of Heliobacterium undosum DSM 13378.</title>
        <authorList>
            <person name="Kyndt J.A."/>
            <person name="Meyer T.E."/>
        </authorList>
    </citation>
    <scope>NUCLEOTIDE SEQUENCE [LARGE SCALE GENOMIC DNA]</scope>
    <source>
        <strain evidence="6 7">DSM 13378</strain>
    </source>
</reference>
<dbReference type="Gene3D" id="1.10.1660.10">
    <property type="match status" value="1"/>
</dbReference>
<evidence type="ECO:0000256" key="3">
    <source>
        <dbReference type="ARBA" id="ARBA00023159"/>
    </source>
</evidence>
<organism evidence="6 7">
    <name type="scientific">Heliomicrobium undosum</name>
    <dbReference type="NCBI Taxonomy" id="121734"/>
    <lineage>
        <taxon>Bacteria</taxon>
        <taxon>Bacillati</taxon>
        <taxon>Bacillota</taxon>
        <taxon>Clostridia</taxon>
        <taxon>Eubacteriales</taxon>
        <taxon>Heliobacteriaceae</taxon>
        <taxon>Heliomicrobium</taxon>
    </lineage>
</organism>
<dbReference type="SUPFAM" id="SSF46955">
    <property type="entry name" value="Putative DNA-binding domain"/>
    <property type="match status" value="1"/>
</dbReference>
<gene>
    <name evidence="6" type="ORF">GTO91_14925</name>
</gene>
<dbReference type="OrthoDB" id="9814833at2"/>
<name>A0A845L6W6_9FIRM</name>
<evidence type="ECO:0000313" key="7">
    <source>
        <dbReference type="Proteomes" id="UP000463470"/>
    </source>
</evidence>
<dbReference type="Pfam" id="PF13411">
    <property type="entry name" value="MerR_1"/>
    <property type="match status" value="1"/>
</dbReference>
<dbReference type="SUPFAM" id="SSF89082">
    <property type="entry name" value="Antibiotic binding domain of TipA-like multidrug resistance regulators"/>
    <property type="match status" value="1"/>
</dbReference>
<keyword evidence="7" id="KW-1185">Reference proteome</keyword>